<gene>
    <name evidence="3" type="primary">P0021G06.119</name>
    <name evidence="2" type="ORF">OSJNBb0056I06.103</name>
</gene>
<dbReference type="AlphaFoldDB" id="Q8GRJ9"/>
<feature type="compositionally biased region" description="Basic and acidic residues" evidence="1">
    <location>
        <begin position="70"/>
        <end position="95"/>
    </location>
</feature>
<evidence type="ECO:0000313" key="4">
    <source>
        <dbReference type="Proteomes" id="UP000000763"/>
    </source>
</evidence>
<reference evidence="4" key="3">
    <citation type="journal article" date="2005" name="Nature">
        <title>The map-based sequence of the rice genome.</title>
        <authorList>
            <consortium name="International rice genome sequencing project (IRGSP)"/>
            <person name="Matsumoto T."/>
            <person name="Wu J."/>
            <person name="Kanamori H."/>
            <person name="Katayose Y."/>
            <person name="Fujisawa M."/>
            <person name="Namiki N."/>
            <person name="Mizuno H."/>
            <person name="Yamamoto K."/>
            <person name="Antonio B.A."/>
            <person name="Baba T."/>
            <person name="Sakata K."/>
            <person name="Nagamura Y."/>
            <person name="Aoki H."/>
            <person name="Arikawa K."/>
            <person name="Arita K."/>
            <person name="Bito T."/>
            <person name="Chiden Y."/>
            <person name="Fujitsuka N."/>
            <person name="Fukunaka R."/>
            <person name="Hamada M."/>
            <person name="Harada C."/>
            <person name="Hayashi A."/>
            <person name="Hijishita S."/>
            <person name="Honda M."/>
            <person name="Hosokawa S."/>
            <person name="Ichikawa Y."/>
            <person name="Idonuma A."/>
            <person name="Iijima M."/>
            <person name="Ikeda M."/>
            <person name="Ikeno M."/>
            <person name="Ito K."/>
            <person name="Ito S."/>
            <person name="Ito T."/>
            <person name="Ito Y."/>
            <person name="Ito Y."/>
            <person name="Iwabuchi A."/>
            <person name="Kamiya K."/>
            <person name="Karasawa W."/>
            <person name="Kurita K."/>
            <person name="Katagiri S."/>
            <person name="Kikuta A."/>
            <person name="Kobayashi H."/>
            <person name="Kobayashi N."/>
            <person name="Machita K."/>
            <person name="Maehara T."/>
            <person name="Masukawa M."/>
            <person name="Mizubayashi T."/>
            <person name="Mukai Y."/>
            <person name="Nagasaki H."/>
            <person name="Nagata Y."/>
            <person name="Naito S."/>
            <person name="Nakashima M."/>
            <person name="Nakama Y."/>
            <person name="Nakamichi Y."/>
            <person name="Nakamura M."/>
            <person name="Meguro A."/>
            <person name="Negishi M."/>
            <person name="Ohta I."/>
            <person name="Ohta T."/>
            <person name="Okamoto M."/>
            <person name="Ono N."/>
            <person name="Saji S."/>
            <person name="Sakaguchi M."/>
            <person name="Sakai K."/>
            <person name="Shibata M."/>
            <person name="Shimokawa T."/>
            <person name="Song J."/>
            <person name="Takazaki Y."/>
            <person name="Terasawa K."/>
            <person name="Tsugane M."/>
            <person name="Tsuji K."/>
            <person name="Ueda S."/>
            <person name="Waki K."/>
            <person name="Yamagata H."/>
            <person name="Yamamoto M."/>
            <person name="Yamamoto S."/>
            <person name="Yamane H."/>
            <person name="Yoshiki S."/>
            <person name="Yoshihara R."/>
            <person name="Yukawa K."/>
            <person name="Zhong H."/>
            <person name="Yano M."/>
            <person name="Yuan Q."/>
            <person name="Ouyang S."/>
            <person name="Liu J."/>
            <person name="Jones K.M."/>
            <person name="Gansberger K."/>
            <person name="Moffat K."/>
            <person name="Hill J."/>
            <person name="Bera J."/>
            <person name="Fadrosh D."/>
            <person name="Jin S."/>
            <person name="Johri S."/>
            <person name="Kim M."/>
            <person name="Overton L."/>
            <person name="Reardon M."/>
            <person name="Tsitrin T."/>
            <person name="Vuong H."/>
            <person name="Weaver B."/>
            <person name="Ciecko A."/>
            <person name="Tallon L."/>
            <person name="Jackson J."/>
            <person name="Pai G."/>
            <person name="Aken S.V."/>
            <person name="Utterback T."/>
            <person name="Reidmuller S."/>
            <person name="Feldblyum T."/>
            <person name="Hsiao J."/>
            <person name="Zismann V."/>
            <person name="Iobst S."/>
            <person name="de Vazeille A.R."/>
            <person name="Buell C.R."/>
            <person name="Ying K."/>
            <person name="Li Y."/>
            <person name="Lu T."/>
            <person name="Huang Y."/>
            <person name="Zhao Q."/>
            <person name="Feng Q."/>
            <person name="Zhang L."/>
            <person name="Zhu J."/>
            <person name="Weng Q."/>
            <person name="Mu J."/>
            <person name="Lu Y."/>
            <person name="Fan D."/>
            <person name="Liu Y."/>
            <person name="Guan J."/>
            <person name="Zhang Y."/>
            <person name="Yu S."/>
            <person name="Liu X."/>
            <person name="Zhang Y."/>
            <person name="Hong G."/>
            <person name="Han B."/>
            <person name="Choisne N."/>
            <person name="Demange N."/>
            <person name="Orjeda G."/>
            <person name="Samain S."/>
            <person name="Cattolico L."/>
            <person name="Pelletier E."/>
            <person name="Couloux A."/>
            <person name="Segurens B."/>
            <person name="Wincker P."/>
            <person name="D'Hont A."/>
            <person name="Scarpelli C."/>
            <person name="Weissenbach J."/>
            <person name="Salanoubat M."/>
            <person name="Quetier F."/>
            <person name="Yu Y."/>
            <person name="Kim H.R."/>
            <person name="Rambo T."/>
            <person name="Currie J."/>
            <person name="Collura K."/>
            <person name="Luo M."/>
            <person name="Yang T."/>
            <person name="Ammiraju J.S.S."/>
            <person name="Engler F."/>
            <person name="Soderlund C."/>
            <person name="Wing R.A."/>
            <person name="Palmer L.E."/>
            <person name="de la Bastide M."/>
            <person name="Spiegel L."/>
            <person name="Nascimento L."/>
            <person name="Zutavern T."/>
            <person name="O'Shaughnessy A."/>
            <person name="Dike S."/>
            <person name="Dedhia N."/>
            <person name="Preston R."/>
            <person name="Balija V."/>
            <person name="McCombie W.R."/>
            <person name="Chow T."/>
            <person name="Chen H."/>
            <person name="Chung M."/>
            <person name="Chen C."/>
            <person name="Shaw J."/>
            <person name="Wu H."/>
            <person name="Hsiao K."/>
            <person name="Chao Y."/>
            <person name="Chu M."/>
            <person name="Cheng C."/>
            <person name="Hour A."/>
            <person name="Lee P."/>
            <person name="Lin S."/>
            <person name="Lin Y."/>
            <person name="Liou J."/>
            <person name="Liu S."/>
            <person name="Hsing Y."/>
            <person name="Raghuvanshi S."/>
            <person name="Mohanty A."/>
            <person name="Bharti A.K."/>
            <person name="Gaur A."/>
            <person name="Gupta V."/>
            <person name="Kumar D."/>
            <person name="Ravi V."/>
            <person name="Vij S."/>
            <person name="Kapur A."/>
            <person name="Khurana P."/>
            <person name="Khurana P."/>
            <person name="Khurana J.P."/>
            <person name="Tyagi A.K."/>
            <person name="Gaikwad K."/>
            <person name="Singh A."/>
            <person name="Dalal V."/>
            <person name="Srivastava S."/>
            <person name="Dixit A."/>
            <person name="Pal A.K."/>
            <person name="Ghazi I.A."/>
            <person name="Yadav M."/>
            <person name="Pandit A."/>
            <person name="Bhargava A."/>
            <person name="Sureshbabu K."/>
            <person name="Batra K."/>
            <person name="Sharma T.R."/>
            <person name="Mohapatra T."/>
            <person name="Singh N.K."/>
            <person name="Messing J."/>
            <person name="Nelson A.B."/>
            <person name="Fuks G."/>
            <person name="Kavchok S."/>
            <person name="Keizer G."/>
            <person name="Linton E."/>
            <person name="Llaca V."/>
            <person name="Song R."/>
            <person name="Tanyolac B."/>
            <person name="Young S."/>
            <person name="Ho-Il K."/>
            <person name="Hahn J.H."/>
            <person name="Sangsakoo G."/>
            <person name="Vanavichit A."/>
            <person name="de Mattos Luiz.A.T."/>
            <person name="Zimmer P.D."/>
            <person name="Malone G."/>
            <person name="Dellagostin O."/>
            <person name="de Oliveira A.C."/>
            <person name="Bevan M."/>
            <person name="Bancroft I."/>
            <person name="Minx P."/>
            <person name="Cordum H."/>
            <person name="Wilson R."/>
            <person name="Cheng Z."/>
            <person name="Jin W."/>
            <person name="Jiang J."/>
            <person name="Leong S.A."/>
            <person name="Iwama H."/>
            <person name="Gojobori T."/>
            <person name="Itoh T."/>
            <person name="Niimura Y."/>
            <person name="Fujii Y."/>
            <person name="Habara T."/>
            <person name="Sakai H."/>
            <person name="Sato Y."/>
            <person name="Wilson G."/>
            <person name="Kumar K."/>
            <person name="McCouch S."/>
            <person name="Juretic N."/>
            <person name="Hoen D."/>
            <person name="Wright S."/>
            <person name="Bruskiewich R."/>
            <person name="Bureau T."/>
            <person name="Miyao A."/>
            <person name="Hirochika H."/>
            <person name="Nishikawa T."/>
            <person name="Kadowaki K."/>
            <person name="Sugiura M."/>
            <person name="Burr B."/>
            <person name="Sasaki T."/>
        </authorList>
    </citation>
    <scope>NUCLEOTIDE SEQUENCE [LARGE SCALE GENOMIC DNA]</scope>
    <source>
        <strain evidence="4">cv. Nipponbare</strain>
    </source>
</reference>
<name>Q8GRJ9_ORYSJ</name>
<feature type="region of interest" description="Disordered" evidence="1">
    <location>
        <begin position="1"/>
        <end position="123"/>
    </location>
</feature>
<dbReference type="EMBL" id="AP005183">
    <property type="protein sequence ID" value="BAC20819.1"/>
    <property type="molecule type" value="Genomic_DNA"/>
</dbReference>
<feature type="compositionally biased region" description="Basic and acidic residues" evidence="1">
    <location>
        <begin position="103"/>
        <end position="112"/>
    </location>
</feature>
<sequence>MRCNESQNLKNYTSSETQIIKKKQTNEPAPGRCLPARSRRRATACLPARGRAAAASPFAAAPPPPATGRLMEDGVEGRKRKERGGEEEGEEGRKRGEGRRKRIGSEKRKRGDVPILSKYLFRT</sequence>
<reference evidence="2" key="1">
    <citation type="submission" date="2002-05" db="EMBL/GenBank/DDBJ databases">
        <title>Oryza sativa nipponbare(GA3) genomic DNA, chromosome 7, BAC clone:OSJNBb0056I06.</title>
        <authorList>
            <person name="Sasaki T."/>
            <person name="Matsumoto T."/>
            <person name="Katayose Y."/>
        </authorList>
    </citation>
    <scope>NUCLEOTIDE SEQUENCE</scope>
</reference>
<reference evidence="4" key="4">
    <citation type="journal article" date="2008" name="Nucleic Acids Res.">
        <title>The rice annotation project database (RAP-DB): 2008 update.</title>
        <authorList>
            <consortium name="The rice annotation project (RAP)"/>
        </authorList>
    </citation>
    <scope>GENOME REANNOTATION</scope>
    <source>
        <strain evidence="4">cv. Nipponbare</strain>
    </source>
</reference>
<proteinExistence type="predicted"/>
<evidence type="ECO:0000256" key="1">
    <source>
        <dbReference type="SAM" id="MobiDB-lite"/>
    </source>
</evidence>
<evidence type="ECO:0000313" key="3">
    <source>
        <dbReference type="EMBL" id="BAC20819.1"/>
    </source>
</evidence>
<dbReference type="EMBL" id="AP005178">
    <property type="protein sequence ID" value="BAC20121.1"/>
    <property type="molecule type" value="Genomic_DNA"/>
</dbReference>
<accession>Q8GRJ9</accession>
<dbReference type="Proteomes" id="UP000000763">
    <property type="component" value="Chromosome 7"/>
</dbReference>
<organism evidence="2 4">
    <name type="scientific">Oryza sativa subsp. japonica</name>
    <name type="common">Rice</name>
    <dbReference type="NCBI Taxonomy" id="39947"/>
    <lineage>
        <taxon>Eukaryota</taxon>
        <taxon>Viridiplantae</taxon>
        <taxon>Streptophyta</taxon>
        <taxon>Embryophyta</taxon>
        <taxon>Tracheophyta</taxon>
        <taxon>Spermatophyta</taxon>
        <taxon>Magnoliopsida</taxon>
        <taxon>Liliopsida</taxon>
        <taxon>Poales</taxon>
        <taxon>Poaceae</taxon>
        <taxon>BOP clade</taxon>
        <taxon>Oryzoideae</taxon>
        <taxon>Oryzeae</taxon>
        <taxon>Oryzinae</taxon>
        <taxon>Oryza</taxon>
        <taxon>Oryza sativa</taxon>
    </lineage>
</organism>
<reference evidence="3" key="2">
    <citation type="submission" date="2002-05" db="EMBL/GenBank/DDBJ databases">
        <title>Oryza sativa nipponbare(GA3) genomic DNA, chromosome 7, PAC clone:P0021G06.</title>
        <authorList>
            <person name="Sasaki T."/>
            <person name="Matsumoto T."/>
            <person name="Katayose Y."/>
        </authorList>
    </citation>
    <scope>NUCLEOTIDE SEQUENCE</scope>
</reference>
<evidence type="ECO:0000313" key="2">
    <source>
        <dbReference type="EMBL" id="BAC20121.1"/>
    </source>
</evidence>
<feature type="compositionally biased region" description="Polar residues" evidence="1">
    <location>
        <begin position="1"/>
        <end position="18"/>
    </location>
</feature>
<feature type="compositionally biased region" description="Low complexity" evidence="1">
    <location>
        <begin position="43"/>
        <end position="59"/>
    </location>
</feature>
<protein>
    <submittedName>
        <fullName evidence="2">Uncharacterized protein</fullName>
    </submittedName>
</protein>